<geneLocation type="plasmid" evidence="1 2">
    <name>Cy782202</name>
</geneLocation>
<keyword evidence="2" id="KW-1185">Reference proteome</keyword>
<dbReference type="KEGG" id="cyj:Cyan7822_6331"/>
<dbReference type="AlphaFoldDB" id="E0UME5"/>
<dbReference type="EMBL" id="CP002200">
    <property type="protein sequence ID" value="ADN18125.1"/>
    <property type="molecule type" value="Genomic_DNA"/>
</dbReference>
<dbReference type="RefSeq" id="WP_013334873.1">
    <property type="nucleotide sequence ID" value="NC_014534.1"/>
</dbReference>
<dbReference type="HOGENOM" id="CLU_2860216_0_0_3"/>
<evidence type="ECO:0000313" key="2">
    <source>
        <dbReference type="Proteomes" id="UP000008206"/>
    </source>
</evidence>
<name>E0UME5_GLOV7</name>
<evidence type="ECO:0000313" key="1">
    <source>
        <dbReference type="EMBL" id="ADN18125.1"/>
    </source>
</evidence>
<organism evidence="1 2">
    <name type="scientific">Gloeothece verrucosa (strain PCC 7822)</name>
    <name type="common">Cyanothece sp. (strain PCC 7822)</name>
    <dbReference type="NCBI Taxonomy" id="497965"/>
    <lineage>
        <taxon>Bacteria</taxon>
        <taxon>Bacillati</taxon>
        <taxon>Cyanobacteriota</taxon>
        <taxon>Cyanophyceae</taxon>
        <taxon>Oscillatoriophycideae</taxon>
        <taxon>Chroococcales</taxon>
        <taxon>Aphanothecaceae</taxon>
        <taxon>Gloeothece</taxon>
        <taxon>Gloeothece verrucosa</taxon>
    </lineage>
</organism>
<protein>
    <submittedName>
        <fullName evidence="1">Flagellar protein FliS</fullName>
    </submittedName>
</protein>
<gene>
    <name evidence="1" type="ordered locus">Cyan7822_6331</name>
</gene>
<sequence>MINLELTKEQIGLILYFIDEYQGKIALNIDNRLTNILGEPVKIDDLPQEIQNLADYLYNEIISN</sequence>
<dbReference type="Proteomes" id="UP000008206">
    <property type="component" value="Plasmid Cy782202"/>
</dbReference>
<keyword evidence="1" id="KW-0969">Cilium</keyword>
<keyword evidence="1" id="KW-0614">Plasmid</keyword>
<keyword evidence="1" id="KW-0966">Cell projection</keyword>
<accession>E0UME5</accession>
<reference evidence="2" key="1">
    <citation type="journal article" date="2011" name="MBio">
        <title>Novel metabolic attributes of the genus Cyanothece, comprising a group of unicellular nitrogen-fixing Cyanobacteria.</title>
        <authorList>
            <person name="Bandyopadhyay A."/>
            <person name="Elvitigala T."/>
            <person name="Welsh E."/>
            <person name="Stockel J."/>
            <person name="Liberton M."/>
            <person name="Min H."/>
            <person name="Sherman L.A."/>
            <person name="Pakrasi H.B."/>
        </authorList>
    </citation>
    <scope>NUCLEOTIDE SEQUENCE [LARGE SCALE GENOMIC DNA]</scope>
    <source>
        <strain evidence="2">PCC 7822</strain>
        <plasmid evidence="2">Cy782202</plasmid>
    </source>
</reference>
<keyword evidence="1" id="KW-0282">Flagellum</keyword>
<proteinExistence type="predicted"/>